<protein>
    <submittedName>
        <fullName evidence="1">Uncharacterized protein</fullName>
    </submittedName>
</protein>
<accession>A0ABY3ZPD4</accession>
<evidence type="ECO:0000313" key="1">
    <source>
        <dbReference type="EMBL" id="UOA16517.1"/>
    </source>
</evidence>
<keyword evidence="1" id="KW-0614">Plasmid</keyword>
<sequence>MIRTVLISKYIHIQGQFVRALSCGNIVVSVGNKEFEGRPLSALPKSSSHEMLAVS</sequence>
<reference evidence="2" key="1">
    <citation type="journal article" date="2022" name="Microorganisms">
        <title>Beyond the ABCs#Discovery of Three New Plasmid Types in Rhodobacterales (RepQ, RepY, RepW).</title>
        <authorList>
            <person name="Freese H.M."/>
            <person name="Ringel V."/>
            <person name="Overmann J."/>
            <person name="Petersen J."/>
        </authorList>
    </citation>
    <scope>NUCLEOTIDE SEQUENCE [LARGE SCALE GENOMIC DNA]</scope>
    <source>
        <strain evidence="2">DSM 109990</strain>
        <plasmid evidence="2">pDSM109990_a</plasmid>
    </source>
</reference>
<organism evidence="1 2">
    <name type="scientific">Sulfitobacter dubius</name>
    <dbReference type="NCBI Taxonomy" id="218673"/>
    <lineage>
        <taxon>Bacteria</taxon>
        <taxon>Pseudomonadati</taxon>
        <taxon>Pseudomonadota</taxon>
        <taxon>Alphaproteobacteria</taxon>
        <taxon>Rhodobacterales</taxon>
        <taxon>Roseobacteraceae</taxon>
        <taxon>Sulfitobacter</taxon>
    </lineage>
</organism>
<name>A0ABY3ZPD4_9RHOB</name>
<evidence type="ECO:0000313" key="2">
    <source>
        <dbReference type="Proteomes" id="UP000831019"/>
    </source>
</evidence>
<dbReference type="Proteomes" id="UP000831019">
    <property type="component" value="Plasmid pDSM109990_a"/>
</dbReference>
<gene>
    <name evidence="1" type="ORF">DSM109990_03401</name>
</gene>
<proteinExistence type="predicted"/>
<geneLocation type="plasmid" evidence="1 2">
    <name>pDSM109990_a</name>
</geneLocation>
<dbReference type="EMBL" id="CP085145">
    <property type="protein sequence ID" value="UOA16517.1"/>
    <property type="molecule type" value="Genomic_DNA"/>
</dbReference>
<keyword evidence="2" id="KW-1185">Reference proteome</keyword>